<sequence>MRIIEDLAERIKSNPGGFDRLSDYTNTAWAAVPSAPSSGCDTNSCTATQLAQWDANQWFSQISQLIPGGQARTFLSADEAVGNRRQLGVMLAWPLQQRAVSAFGTPEKVTTGSGANAVACPDEHICHLLYIQP</sequence>
<protein>
    <submittedName>
        <fullName evidence="2">Type IV pilus assembly protein PilV</fullName>
    </submittedName>
</protein>
<dbReference type="RefSeq" id="WP_073355924.1">
    <property type="nucleotide sequence ID" value="NZ_FQUZ01000013.1"/>
</dbReference>
<dbReference type="Proteomes" id="UP000184327">
    <property type="component" value="Unassembled WGS sequence"/>
</dbReference>
<feature type="domain" description="Type IV pilin Tt1218-like" evidence="1">
    <location>
        <begin position="1"/>
        <end position="55"/>
    </location>
</feature>
<proteinExistence type="predicted"/>
<dbReference type="Pfam" id="PF22150">
    <property type="entry name" value="Tt1218-like"/>
    <property type="match status" value="1"/>
</dbReference>
<accession>A0A1M4YYG1</accession>
<evidence type="ECO:0000313" key="3">
    <source>
        <dbReference type="Proteomes" id="UP000184327"/>
    </source>
</evidence>
<dbReference type="InterPro" id="IPR054402">
    <property type="entry name" value="Tt1218-like_dom"/>
</dbReference>
<evidence type="ECO:0000313" key="2">
    <source>
        <dbReference type="EMBL" id="SHF10841.1"/>
    </source>
</evidence>
<dbReference type="AlphaFoldDB" id="A0A1M4YYG1"/>
<reference evidence="2 3" key="1">
    <citation type="submission" date="2016-11" db="EMBL/GenBank/DDBJ databases">
        <authorList>
            <person name="Jaros S."/>
            <person name="Januszkiewicz K."/>
            <person name="Wedrychowicz H."/>
        </authorList>
    </citation>
    <scope>NUCLEOTIDE SEQUENCE [LARGE SCALE GENOMIC DNA]</scope>
    <source>
        <strain evidence="2 3">DSM 16112</strain>
    </source>
</reference>
<name>A0A1M4YYG1_9BURK</name>
<dbReference type="EMBL" id="FQUZ01000013">
    <property type="protein sequence ID" value="SHF10841.1"/>
    <property type="molecule type" value="Genomic_DNA"/>
</dbReference>
<keyword evidence="3" id="KW-1185">Reference proteome</keyword>
<organism evidence="2 3">
    <name type="scientific">Lampropedia hyalina DSM 16112</name>
    <dbReference type="NCBI Taxonomy" id="1122156"/>
    <lineage>
        <taxon>Bacteria</taxon>
        <taxon>Pseudomonadati</taxon>
        <taxon>Pseudomonadota</taxon>
        <taxon>Betaproteobacteria</taxon>
        <taxon>Burkholderiales</taxon>
        <taxon>Comamonadaceae</taxon>
        <taxon>Lampropedia</taxon>
    </lineage>
</organism>
<dbReference type="STRING" id="1122156.SAMN02745117_01333"/>
<gene>
    <name evidence="2" type="ORF">SAMN02745117_01333</name>
</gene>
<evidence type="ECO:0000259" key="1">
    <source>
        <dbReference type="Pfam" id="PF22150"/>
    </source>
</evidence>